<accession>A0AA35NJL7</accession>
<feature type="compositionally biased region" description="Polar residues" evidence="1">
    <location>
        <begin position="611"/>
        <end position="625"/>
    </location>
</feature>
<evidence type="ECO:0000256" key="1">
    <source>
        <dbReference type="SAM" id="MobiDB-lite"/>
    </source>
</evidence>
<dbReference type="GeneID" id="80926637"/>
<proteinExistence type="predicted"/>
<evidence type="ECO:0008006" key="5">
    <source>
        <dbReference type="Google" id="ProtNLM"/>
    </source>
</evidence>
<organism evidence="3 4">
    <name type="scientific">Saccharomyces kudriavzevii (strain ATCC MYA-4449 / AS 2.2408 / CBS 8840 / NBRC 1802 / NCYC 2889)</name>
    <name type="common">Yeast</name>
    <dbReference type="NCBI Taxonomy" id="226230"/>
    <lineage>
        <taxon>Eukaryota</taxon>
        <taxon>Fungi</taxon>
        <taxon>Dikarya</taxon>
        <taxon>Ascomycota</taxon>
        <taxon>Saccharomycotina</taxon>
        <taxon>Saccharomycetes</taxon>
        <taxon>Saccharomycetales</taxon>
        <taxon>Saccharomycetaceae</taxon>
        <taxon>Saccharomyces</taxon>
    </lineage>
</organism>
<feature type="transmembrane region" description="Helical" evidence="2">
    <location>
        <begin position="455"/>
        <end position="478"/>
    </location>
</feature>
<feature type="region of interest" description="Disordered" evidence="1">
    <location>
        <begin position="1"/>
        <end position="34"/>
    </location>
</feature>
<feature type="region of interest" description="Disordered" evidence="1">
    <location>
        <begin position="510"/>
        <end position="554"/>
    </location>
</feature>
<name>A0AA35NJL7_SACK1</name>
<evidence type="ECO:0000313" key="3">
    <source>
        <dbReference type="EMBL" id="CAI4049712.1"/>
    </source>
</evidence>
<feature type="compositionally biased region" description="Low complexity" evidence="1">
    <location>
        <begin position="20"/>
        <end position="34"/>
    </location>
</feature>
<keyword evidence="4" id="KW-1185">Reference proteome</keyword>
<keyword evidence="2" id="KW-1133">Transmembrane helix</keyword>
<evidence type="ECO:0000313" key="4">
    <source>
        <dbReference type="Proteomes" id="UP001162087"/>
    </source>
</evidence>
<evidence type="ECO:0000256" key="2">
    <source>
        <dbReference type="SAM" id="Phobius"/>
    </source>
</evidence>
<dbReference type="RefSeq" id="XP_056084632.1">
    <property type="nucleotide sequence ID" value="XM_056230744.1"/>
</dbReference>
<protein>
    <recommendedName>
        <fullName evidence="5">Topoisomerase I damage affected protein 7</fullName>
    </recommendedName>
</protein>
<sequence>MSSNSTIGWDTSSQSGTELLSFSEPNSSPVSSSTDVLLTSSSTLIPEQGSLTSLPTGSDTYTHTYHSSSSTFDDNMYSSFSGSSTYTLVSSSIDSLSSGQNTESSQYDSTTTSYSIITPSLSMLSSAPSTLSTLPMSISSPSTLSPPSTLSSTSSLTISLSLSSSLLSSSSPSSSPASTYSNSEELSLDSASATFSSSITTAISPSYTALFSIFTTSSQISMTSQTTSISFTPSTTSSDDIRFSNFDQGTSILTDTYSSLPLSATDSSLTDKPSKLNSSDSSTFSVASKTTTSIPTLISIISSSSAPSSNRIPSGGTKSTYLSSSASNVTYSSQLMISTSSSDVPLTTSALTTTTVATPSTSTSNPAYNMGPISSSGDSKTIYYFYTQAYDITGSSTTFATGLPTTIALAKSAATSFLAPSSTITADMSFYQHWLDGSLDNNQNQGTSKSNTGTIVGSVVGGVGGILVCALVVWFILFKKRKAKRAFKESDSFSHEIGRRTGFPTTAQAKETSLHAQESGAQQGSIENASTSNPFSNEFNFKARGAPPVPLPRNGMTINNFSQTMRNDAMNAENRFSYGSSFTYSSLGSSTQGGFSTLSSNSIRLGHGLDNNASNDGRSPSQNNPEGFLREII</sequence>
<feature type="compositionally biased region" description="Polar residues" evidence="1">
    <location>
        <begin position="510"/>
        <end position="539"/>
    </location>
</feature>
<keyword evidence="2" id="KW-0472">Membrane</keyword>
<dbReference type="EMBL" id="OX365909">
    <property type="protein sequence ID" value="CAI4049712.1"/>
    <property type="molecule type" value="Genomic_DNA"/>
</dbReference>
<dbReference type="Proteomes" id="UP001162087">
    <property type="component" value="Chromosome 14"/>
</dbReference>
<keyword evidence="2" id="KW-0812">Transmembrane</keyword>
<gene>
    <name evidence="3" type="primary">SKDI14G1490</name>
    <name evidence="3" type="ORF">SKDI_14G1490</name>
</gene>
<feature type="compositionally biased region" description="Polar residues" evidence="1">
    <location>
        <begin position="1"/>
        <end position="18"/>
    </location>
</feature>
<feature type="region of interest" description="Disordered" evidence="1">
    <location>
        <begin position="607"/>
        <end position="633"/>
    </location>
</feature>
<reference evidence="3" key="1">
    <citation type="submission" date="2022-10" db="EMBL/GenBank/DDBJ databases">
        <authorList>
            <person name="Byrne P K."/>
        </authorList>
    </citation>
    <scope>NUCLEOTIDE SEQUENCE</scope>
    <source>
        <strain evidence="3">IFO1802</strain>
    </source>
</reference>
<dbReference type="AlphaFoldDB" id="A0AA35NJL7"/>